<feature type="domain" description="GPI inositol-deacylase winged helix" evidence="2">
    <location>
        <begin position="518"/>
        <end position="604"/>
    </location>
</feature>
<dbReference type="Pfam" id="PF11901">
    <property type="entry name" value="DM9"/>
    <property type="match status" value="1"/>
</dbReference>
<keyword evidence="5" id="KW-1185">Reference proteome</keyword>
<protein>
    <recommendedName>
        <fullName evidence="6">NACHT domain-containing protein</fullName>
    </recommendedName>
</protein>
<dbReference type="SUPFAM" id="SSF52540">
    <property type="entry name" value="P-loop containing nucleoside triphosphate hydrolases"/>
    <property type="match status" value="1"/>
</dbReference>
<dbReference type="PANTHER" id="PTHR10039:SF15">
    <property type="entry name" value="NACHT DOMAIN-CONTAINING PROTEIN"/>
    <property type="match status" value="1"/>
</dbReference>
<evidence type="ECO:0000259" key="3">
    <source>
        <dbReference type="Pfam" id="PF24883"/>
    </source>
</evidence>
<dbReference type="Gene3D" id="3.40.50.300">
    <property type="entry name" value="P-loop containing nucleotide triphosphate hydrolases"/>
    <property type="match status" value="1"/>
</dbReference>
<dbReference type="InterPro" id="IPR006616">
    <property type="entry name" value="DM9_repeat"/>
</dbReference>
<dbReference type="InterPro" id="IPR054471">
    <property type="entry name" value="GPIID_WHD"/>
</dbReference>
<accession>A0AA39J5Z7</accession>
<dbReference type="Pfam" id="PF22939">
    <property type="entry name" value="WHD_GPIID"/>
    <property type="match status" value="1"/>
</dbReference>
<evidence type="ECO:0000256" key="1">
    <source>
        <dbReference type="ARBA" id="ARBA00022737"/>
    </source>
</evidence>
<dbReference type="InterPro" id="IPR036770">
    <property type="entry name" value="Ankyrin_rpt-contain_sf"/>
</dbReference>
<comment type="caution">
    <text evidence="4">The sequence shown here is derived from an EMBL/GenBank/DDBJ whole genome shotgun (WGS) entry which is preliminary data.</text>
</comment>
<dbReference type="Proteomes" id="UP001175226">
    <property type="component" value="Unassembled WGS sequence"/>
</dbReference>
<dbReference type="AlphaFoldDB" id="A0AA39J5Z7"/>
<organism evidence="4 5">
    <name type="scientific">Armillaria borealis</name>
    <dbReference type="NCBI Taxonomy" id="47425"/>
    <lineage>
        <taxon>Eukaryota</taxon>
        <taxon>Fungi</taxon>
        <taxon>Dikarya</taxon>
        <taxon>Basidiomycota</taxon>
        <taxon>Agaricomycotina</taxon>
        <taxon>Agaricomycetes</taxon>
        <taxon>Agaricomycetidae</taxon>
        <taxon>Agaricales</taxon>
        <taxon>Marasmiineae</taxon>
        <taxon>Physalacriaceae</taxon>
        <taxon>Armillaria</taxon>
    </lineage>
</organism>
<evidence type="ECO:0000259" key="2">
    <source>
        <dbReference type="Pfam" id="PF22939"/>
    </source>
</evidence>
<dbReference type="EMBL" id="JAUEPT010000058">
    <property type="protein sequence ID" value="KAK0435972.1"/>
    <property type="molecule type" value="Genomic_DNA"/>
</dbReference>
<name>A0AA39J5Z7_9AGAR</name>
<sequence>MAEALGVASSIVALVDVSWTIFKYLKDVKEAPKERTSLSTELSGLVHLLDEVKLFTETAQPNDPWLATMQRLSGPVVQLTALLEDLKKEFKLTPSDTTEKVIKPDTNKVKSRLLGKVEEVKSRLSWTFRKESVEDALKKIERIKSLMIVAVQHDHFALSQAINEMLAIVDTKMDGILDSTNRVEQVTNCIGTNILEVRSQVAHINDGVSQQRIQMQKAQDEETLMRVIAWLTDLNFKSIQAEKLSQRVGNTGRWFLESNQFQKWVYGSATSSCLWCPGNPGVGKTILAAIVIDYLRLLNHERKTLVLSIFCDYQSATTQTIPNLLCSLLKQLVQDNGLSDPITSLYNECLHDEAWPSLDVLPKILSQELESFSRVYIVLDALDEFADDKQEELIEKIRLLGDNIYLLVTSREIPKIGRLFEEDAKLDIRATDADIIMFILDKLSRGNLANLIDGHDNLYEAILTGVTEKAKGMVLLASLHMDSLAQSTNRKILRDTLKELPDNMKNGYDETMERINHQGKHKSALAIRIFGWIVFARHPLTVLELQHALAVELGTTTLDHENIYSTDLLGSVCGGLVIIDPIVRFVHYTTQEYFISQKDNLFSKFQETITCTCLTYMLFKQSHDLAMDTNANTMEDMGFGISHPHNGYHPNIPNSDEYGYEEIPCGLLEMYPFLYYSFIYWGYHANKVQHSMEDRIIEFLDLACCSMVEKIVNGVRFAIKKPIPLQLAVDYGLLHITEVLLNRGDNPMWCDPPLLVMAIERGNLEMVKLLLDRDEIDPNTTPAGSLSLLPLQSACACGDKQILKKFLQSEQVDVNFQSYGGPTALMMAVHSCYISSVEALLKHPRIDIWARDHWGRTAYTYALGEYQKEPDCSDDKENPMIALLEKFGGRPPKDYEPTYPTTSWLPSEQSNSNYGFRIPLVSTTFPGVEDLTGPPLCYDTNGHPIYIGSAIFKGAVLPCKIQPHLYFPCRIPFRGQEIIHKGCYDLLPFNPNTMEFIQTSGGYIPHGRRPVKGGHDQGGSPLYHIVVEVNGMRIPASISCSYITSLHTGFEICTITWDGVEHKLFSFDYYEVLCVLEAFVTTHII</sequence>
<reference evidence="4" key="1">
    <citation type="submission" date="2023-06" db="EMBL/GenBank/DDBJ databases">
        <authorList>
            <consortium name="Lawrence Berkeley National Laboratory"/>
            <person name="Ahrendt S."/>
            <person name="Sahu N."/>
            <person name="Indic B."/>
            <person name="Wong-Bajracharya J."/>
            <person name="Merenyi Z."/>
            <person name="Ke H.-M."/>
            <person name="Monk M."/>
            <person name="Kocsube S."/>
            <person name="Drula E."/>
            <person name="Lipzen A."/>
            <person name="Balint B."/>
            <person name="Henrissat B."/>
            <person name="Andreopoulos B."/>
            <person name="Martin F.M."/>
            <person name="Harder C.B."/>
            <person name="Rigling D."/>
            <person name="Ford K.L."/>
            <person name="Foster G.D."/>
            <person name="Pangilinan J."/>
            <person name="Papanicolaou A."/>
            <person name="Barry K."/>
            <person name="LaButti K."/>
            <person name="Viragh M."/>
            <person name="Koriabine M."/>
            <person name="Yan M."/>
            <person name="Riley R."/>
            <person name="Champramary S."/>
            <person name="Plett K.L."/>
            <person name="Tsai I.J."/>
            <person name="Slot J."/>
            <person name="Sipos G."/>
            <person name="Plett J."/>
            <person name="Nagy L.G."/>
            <person name="Grigoriev I.V."/>
        </authorList>
    </citation>
    <scope>NUCLEOTIDE SEQUENCE</scope>
    <source>
        <strain evidence="4">FPL87.14</strain>
    </source>
</reference>
<dbReference type="SMART" id="SM00248">
    <property type="entry name" value="ANK"/>
    <property type="match status" value="4"/>
</dbReference>
<dbReference type="Gene3D" id="1.25.40.20">
    <property type="entry name" value="Ankyrin repeat-containing domain"/>
    <property type="match status" value="1"/>
</dbReference>
<dbReference type="PANTHER" id="PTHR10039">
    <property type="entry name" value="AMELOGENIN"/>
    <property type="match status" value="1"/>
</dbReference>
<feature type="domain" description="Nephrocystin 3-like N-terminal" evidence="3">
    <location>
        <begin position="250"/>
        <end position="411"/>
    </location>
</feature>
<gene>
    <name evidence="4" type="ORF">EV421DRAFT_1908255</name>
</gene>
<evidence type="ECO:0008006" key="6">
    <source>
        <dbReference type="Google" id="ProtNLM"/>
    </source>
</evidence>
<evidence type="ECO:0000313" key="5">
    <source>
        <dbReference type="Proteomes" id="UP001175226"/>
    </source>
</evidence>
<proteinExistence type="predicted"/>
<keyword evidence="1" id="KW-0677">Repeat</keyword>
<dbReference type="InterPro" id="IPR027417">
    <property type="entry name" value="P-loop_NTPase"/>
</dbReference>
<dbReference type="InterPro" id="IPR056884">
    <property type="entry name" value="NPHP3-like_N"/>
</dbReference>
<evidence type="ECO:0000313" key="4">
    <source>
        <dbReference type="EMBL" id="KAK0435972.1"/>
    </source>
</evidence>
<dbReference type="SUPFAM" id="SSF48403">
    <property type="entry name" value="Ankyrin repeat"/>
    <property type="match status" value="1"/>
</dbReference>
<dbReference type="InterPro" id="IPR002110">
    <property type="entry name" value="Ankyrin_rpt"/>
</dbReference>
<dbReference type="Pfam" id="PF24883">
    <property type="entry name" value="NPHP3_N"/>
    <property type="match status" value="1"/>
</dbReference>
<dbReference type="Pfam" id="PF12796">
    <property type="entry name" value="Ank_2"/>
    <property type="match status" value="1"/>
</dbReference>